<name>G5JNW3_STRCG</name>
<keyword evidence="1" id="KW-1133">Transmembrane helix</keyword>
<organism evidence="2 3">
    <name type="scientific">Streptococcus criceti HS-6</name>
    <dbReference type="NCBI Taxonomy" id="873449"/>
    <lineage>
        <taxon>Bacteria</taxon>
        <taxon>Bacillati</taxon>
        <taxon>Bacillota</taxon>
        <taxon>Bacilli</taxon>
        <taxon>Lactobacillales</taxon>
        <taxon>Streptococcaceae</taxon>
        <taxon>Streptococcus</taxon>
    </lineage>
</organism>
<evidence type="ECO:0000256" key="1">
    <source>
        <dbReference type="SAM" id="Phobius"/>
    </source>
</evidence>
<dbReference type="AlphaFoldDB" id="G5JNW3"/>
<evidence type="ECO:0000313" key="2">
    <source>
        <dbReference type="EMBL" id="EHI74039.1"/>
    </source>
</evidence>
<gene>
    <name evidence="2" type="ORF">STRCR_1494</name>
</gene>
<accession>G5JNW3</accession>
<comment type="caution">
    <text evidence="2">The sequence shown here is derived from an EMBL/GenBank/DDBJ whole genome shotgun (WGS) entry which is preliminary data.</text>
</comment>
<keyword evidence="3" id="KW-1185">Reference proteome</keyword>
<proteinExistence type="predicted"/>
<reference evidence="2" key="1">
    <citation type="submission" date="2011-07" db="EMBL/GenBank/DDBJ databases">
        <authorList>
            <person name="Stanhope M.J."/>
            <person name="Durkin A.S."/>
            <person name="Hostetler J."/>
            <person name="Kim M."/>
            <person name="Radune D."/>
            <person name="Singh I."/>
            <person name="Town C.D."/>
        </authorList>
    </citation>
    <scope>NUCLEOTIDE SEQUENCE [LARGE SCALE GENOMIC DNA]</scope>
    <source>
        <strain evidence="2">HS-6</strain>
    </source>
</reference>
<dbReference type="EMBL" id="AEUV02000002">
    <property type="protein sequence ID" value="EHI74039.1"/>
    <property type="molecule type" value="Genomic_DNA"/>
</dbReference>
<dbReference type="STRING" id="873449.STRCR_1494"/>
<sequence>MAKFKRYWKVVLPLSIVLLAIGLYFGTERYQAYKEKEAKEYYGKFLSYVPPQKIKRAEFLDDQSVAIDWENTDKEADRYIPVKNIDSHGLTASLSDYIVTEQRRLKGKVLSFGMTKETSSTIRVRNTLEKGEYWSVKVYKKRGEKLSSPTEINIPKIVREYKPDYSPYDIQVREKDGKSYLEIYTQKFLKVNKKEYSTIYFDLEKQTIAEPSVDSDGEIEFSKRELRLSNFVTSDLDNKLAKQGVAFSDDNRSISLTKKGIKNSKQWQIAKKYPEAYKILKNGGELYLMQNPTDMDYTVKILQLFAPKGKDIFDGTKIPAYDTKDGQEHTVTSYEEFKKFYKTEGME</sequence>
<protein>
    <submittedName>
        <fullName evidence="2">Uncharacterized protein</fullName>
    </submittedName>
</protein>
<evidence type="ECO:0000313" key="3">
    <source>
        <dbReference type="Proteomes" id="UP000004322"/>
    </source>
</evidence>
<feature type="transmembrane region" description="Helical" evidence="1">
    <location>
        <begin position="7"/>
        <end position="26"/>
    </location>
</feature>
<dbReference type="RefSeq" id="WP_004226760.1">
    <property type="nucleotide sequence ID" value="NZ_AEUV02000002.1"/>
</dbReference>
<dbReference type="OrthoDB" id="2228633at2"/>
<dbReference type="Proteomes" id="UP000004322">
    <property type="component" value="Unassembled WGS sequence"/>
</dbReference>
<keyword evidence="1" id="KW-0472">Membrane</keyword>
<keyword evidence="1" id="KW-0812">Transmembrane</keyword>